<dbReference type="eggNOG" id="COG0827">
    <property type="taxonomic scope" value="Bacteria"/>
</dbReference>
<dbReference type="Gene3D" id="3.40.50.150">
    <property type="entry name" value="Vaccinia Virus protein VP39"/>
    <property type="match status" value="1"/>
</dbReference>
<dbReference type="EC" id="2.1.1.72" evidence="1"/>
<evidence type="ECO:0000256" key="3">
    <source>
        <dbReference type="ARBA" id="ARBA00022679"/>
    </source>
</evidence>
<dbReference type="RefSeq" id="WP_011345516.1">
    <property type="nucleotide sequence ID" value="NC_007503.1"/>
</dbReference>
<keyword evidence="2" id="KW-0489">Methyltransferase</keyword>
<sequence length="1207" mass="140887">MDKSAVKNFAVWARRKLIEDITQKAFEIGITEKGIAKAENVSSDAVKVNGRLLGKHEAKQRGILIARIKEKGFQEVIEEVAYTWFNRIIAIRFMEVNDYLPTGVRVLSSIEEGKAVPDIITNALYVDLGQDPDIVHQYLDNHDDEGLFRYLFIKQCNKLNEILPFLFEKIEDYTELLLPNNMLAEGSVIRRLVSDIKEEDFRDVEIIGWLYQYYISEKKEKVYADLKKNIKITKENIPAATQLFTPDWIVRYMVENSLGRLWLEGHPDEELKSKWKYYLEEAEQEPEVQKQLAEIREKSKNIRPEDIKVLDPCMGSGHILVYAFDVLFDIYKSAGYSERDIPKLILKNNLYGLDIDDRAAQLAYFAVMMKARSKSRRIFNQIKDENIDLNLCAIQESNGISKEALEFFLRGADEKLKADVEYLVKVFHDAKEYGSILEVEPVDFDAIEKRLEEFKNETGDLYEYQYRNVILEKMPALVKQARIMSQKYDVVCTNPPYMGNKGVNSSLKDYISEKFKDVKYDLFSVFIVRNFNYAKQYGHLGYMTPFVWMFISSYEKLREIIIKSKSITSLVQLEYSGFEEATVPICTFTIRNAYIPAKGEYIRLSDFRGTELQPIKTLEAAQNRNVPYRYSVSPHNFEKIPGMPIAYWVSEKVIDCFKKGRPLGEIAEPKLGITTADNSRFLRLWHEVAIDRIGFNYPNREKAAESRFKWFPYNKGGEYRKWYGNNEYVINWENDGFELKNFKPATVRNIDYYFRKSITWSFVSSSYFGVRYSDRGFIFDVGGSSVFPPEKYHLFLTGFLCSKISTLLMKVLNPTLNFQVGNVASLPVILPNDDEKAKIDSLVEENIYISRTDWDSFETSWDFKKHPLLIHKGSSKTIEEAFNNWAKFAEQQFYKLKANEEELNRIFIEIYGLQDELTPEVDEKDVTIRKADRVRDIKSFISYAVGCMFGRYSIDVEGLIYAGGEWKEKWSDGKVRKIEKDEDGNVISDTWVDATYLPDEDNIIPILDDEYFDDDIVSRFIEFLKVTFGEEKLEENINYIAETLGRKPSETPRQAIRRYFLKEFYKDHVQVYKKRPIYWLFDSGKEDGFKALIYMHRYDEYTVARIRTDYLHPLQRKYEAEVKRLEILIESDVSEREKAVARKKKEKIQKQIRECLAYDQVIAHVANQRIKIDLDDGVAVNYAKFQGIEIPQGEGKKTLKANLLAKI</sequence>
<dbReference type="NCBIfam" id="NF033452">
    <property type="entry name" value="BREX_1_MTaseX"/>
    <property type="match status" value="1"/>
</dbReference>
<dbReference type="KEGG" id="chy:CHY_2653"/>
<comment type="catalytic activity">
    <reaction evidence="5">
        <text>a 2'-deoxyadenosine in DNA + S-adenosyl-L-methionine = an N(6)-methyl-2'-deoxyadenosine in DNA + S-adenosyl-L-homocysteine + H(+)</text>
        <dbReference type="Rhea" id="RHEA:15197"/>
        <dbReference type="Rhea" id="RHEA-COMP:12418"/>
        <dbReference type="Rhea" id="RHEA-COMP:12419"/>
        <dbReference type="ChEBI" id="CHEBI:15378"/>
        <dbReference type="ChEBI" id="CHEBI:57856"/>
        <dbReference type="ChEBI" id="CHEBI:59789"/>
        <dbReference type="ChEBI" id="CHEBI:90615"/>
        <dbReference type="ChEBI" id="CHEBI:90616"/>
        <dbReference type="EC" id="2.1.1.72"/>
    </reaction>
</comment>
<evidence type="ECO:0000313" key="8">
    <source>
        <dbReference type="Proteomes" id="UP000002706"/>
    </source>
</evidence>
<gene>
    <name evidence="7" type="ordered locus">CHY_2653</name>
</gene>
<keyword evidence="8" id="KW-1185">Reference proteome</keyword>
<dbReference type="HOGENOM" id="CLU_007510_1_0_9"/>
<dbReference type="STRING" id="246194.CHY_2653"/>
<dbReference type="SUPFAM" id="SSF53335">
    <property type="entry name" value="S-adenosyl-L-methionine-dependent methyltransferases"/>
    <property type="match status" value="1"/>
</dbReference>
<dbReference type="Proteomes" id="UP000002706">
    <property type="component" value="Chromosome"/>
</dbReference>
<evidence type="ECO:0000259" key="6">
    <source>
        <dbReference type="Pfam" id="PF07669"/>
    </source>
</evidence>
<dbReference type="InterPro" id="IPR029063">
    <property type="entry name" value="SAM-dependent_MTases_sf"/>
</dbReference>
<dbReference type="Pfam" id="PF07669">
    <property type="entry name" value="Eco57I"/>
    <property type="match status" value="1"/>
</dbReference>
<keyword evidence="3" id="KW-0808">Transferase</keyword>
<feature type="domain" description="Type II methyltransferase M.TaqI-like" evidence="6">
    <location>
        <begin position="348"/>
        <end position="575"/>
    </location>
</feature>
<protein>
    <recommendedName>
        <fullName evidence="1">site-specific DNA-methyltransferase (adenine-specific)</fullName>
        <ecNumber evidence="1">2.1.1.72</ecNumber>
    </recommendedName>
</protein>
<evidence type="ECO:0000256" key="2">
    <source>
        <dbReference type="ARBA" id="ARBA00022603"/>
    </source>
</evidence>
<dbReference type="InParanoid" id="Q3A8T9"/>
<dbReference type="InterPro" id="IPR011639">
    <property type="entry name" value="MethylTrfase_TaqI-like_dom"/>
</dbReference>
<dbReference type="GO" id="GO:0032259">
    <property type="term" value="P:methylation"/>
    <property type="evidence" value="ECO:0007669"/>
    <property type="project" value="UniProtKB-KW"/>
</dbReference>
<dbReference type="eggNOG" id="COG1002">
    <property type="taxonomic scope" value="Bacteria"/>
</dbReference>
<dbReference type="OrthoDB" id="32195at2"/>
<dbReference type="InterPro" id="IPR047939">
    <property type="entry name" value="BREX_1_PglX"/>
</dbReference>
<dbReference type="AlphaFoldDB" id="Q3A8T9"/>
<dbReference type="GO" id="GO:0009007">
    <property type="term" value="F:site-specific DNA-methyltransferase (adenine-specific) activity"/>
    <property type="evidence" value="ECO:0007669"/>
    <property type="project" value="UniProtKB-EC"/>
</dbReference>
<evidence type="ECO:0000256" key="1">
    <source>
        <dbReference type="ARBA" id="ARBA00011900"/>
    </source>
</evidence>
<dbReference type="REBASE" id="13846">
    <property type="entry name" value="ChyZORF2653P"/>
</dbReference>
<dbReference type="GO" id="GO:0006304">
    <property type="term" value="P:DNA modification"/>
    <property type="evidence" value="ECO:0007669"/>
    <property type="project" value="InterPro"/>
</dbReference>
<organism evidence="7 8">
    <name type="scientific">Carboxydothermus hydrogenoformans (strain ATCC BAA-161 / DSM 6008 / Z-2901)</name>
    <dbReference type="NCBI Taxonomy" id="246194"/>
    <lineage>
        <taxon>Bacteria</taxon>
        <taxon>Bacillati</taxon>
        <taxon>Bacillota</taxon>
        <taxon>Clostridia</taxon>
        <taxon>Thermoanaerobacterales</taxon>
        <taxon>Thermoanaerobacteraceae</taxon>
        <taxon>Carboxydothermus</taxon>
    </lineage>
</organism>
<dbReference type="PANTHER" id="PTHR33841">
    <property type="entry name" value="DNA METHYLTRANSFERASE YEEA-RELATED"/>
    <property type="match status" value="1"/>
</dbReference>
<dbReference type="PRINTS" id="PR00507">
    <property type="entry name" value="N12N6MTFRASE"/>
</dbReference>
<proteinExistence type="predicted"/>
<name>Q3A8T9_CARHZ</name>
<evidence type="ECO:0000313" key="7">
    <source>
        <dbReference type="EMBL" id="ABB16177.1"/>
    </source>
</evidence>
<evidence type="ECO:0000256" key="5">
    <source>
        <dbReference type="ARBA" id="ARBA00047942"/>
    </source>
</evidence>
<accession>Q3A8T9</accession>
<keyword evidence="4" id="KW-0949">S-adenosyl-L-methionine</keyword>
<dbReference type="EMBL" id="CP000141">
    <property type="protein sequence ID" value="ABB16177.1"/>
    <property type="molecule type" value="Genomic_DNA"/>
</dbReference>
<reference evidence="7 8" key="1">
    <citation type="journal article" date="2005" name="PLoS Genet.">
        <title>Life in hot carbon monoxide: the complete genome sequence of Carboxydothermus hydrogenoformans Z-2901.</title>
        <authorList>
            <person name="Wu M."/>
            <person name="Ren Q."/>
            <person name="Durkin A.S."/>
            <person name="Daugherty S.C."/>
            <person name="Brinkac L.M."/>
            <person name="Dodson R.J."/>
            <person name="Madupu R."/>
            <person name="Sullivan S.A."/>
            <person name="Kolonay J.F."/>
            <person name="Haft D.H."/>
            <person name="Nelson W.C."/>
            <person name="Tallon L.J."/>
            <person name="Jones K.M."/>
            <person name="Ulrich L.E."/>
            <person name="Gonzalez J.M."/>
            <person name="Zhulin I.B."/>
            <person name="Robb F.T."/>
            <person name="Eisen J.A."/>
        </authorList>
    </citation>
    <scope>NUCLEOTIDE SEQUENCE [LARGE SCALE GENOMIC DNA]</scope>
    <source>
        <strain evidence="8">ATCC BAA-161 / DSM 6008 / Z-2901</strain>
    </source>
</reference>
<evidence type="ECO:0000256" key="4">
    <source>
        <dbReference type="ARBA" id="ARBA00022691"/>
    </source>
</evidence>
<dbReference type="InterPro" id="IPR050953">
    <property type="entry name" value="N4_N6_ade-DNA_methylase"/>
</dbReference>
<dbReference type="PANTHER" id="PTHR33841:SF1">
    <property type="entry name" value="DNA METHYLTRANSFERASE A"/>
    <property type="match status" value="1"/>
</dbReference>